<dbReference type="AlphaFoldDB" id="A0A0C2N0T0"/>
<evidence type="ECO:0000313" key="1">
    <source>
        <dbReference type="EMBL" id="KII73186.1"/>
    </source>
</evidence>
<keyword evidence="2" id="KW-1185">Reference proteome</keyword>
<dbReference type="Proteomes" id="UP000031668">
    <property type="component" value="Unassembled WGS sequence"/>
</dbReference>
<name>A0A0C2N0T0_THEKT</name>
<comment type="caution">
    <text evidence="1">The sequence shown here is derived from an EMBL/GenBank/DDBJ whole genome shotgun (WGS) entry which is preliminary data.</text>
</comment>
<reference evidence="1 2" key="1">
    <citation type="journal article" date="2014" name="Genome Biol. Evol.">
        <title>The genome of the myxosporean Thelohanellus kitauei shows adaptations to nutrient acquisition within its fish host.</title>
        <authorList>
            <person name="Yang Y."/>
            <person name="Xiong J."/>
            <person name="Zhou Z."/>
            <person name="Huo F."/>
            <person name="Miao W."/>
            <person name="Ran C."/>
            <person name="Liu Y."/>
            <person name="Zhang J."/>
            <person name="Feng J."/>
            <person name="Wang M."/>
            <person name="Wang M."/>
            <person name="Wang L."/>
            <person name="Yao B."/>
        </authorList>
    </citation>
    <scope>NUCLEOTIDE SEQUENCE [LARGE SCALE GENOMIC DNA]</scope>
    <source>
        <strain evidence="1">Wuqing</strain>
    </source>
</reference>
<evidence type="ECO:0000313" key="2">
    <source>
        <dbReference type="Proteomes" id="UP000031668"/>
    </source>
</evidence>
<protein>
    <submittedName>
        <fullName evidence="1">Uncharacterized protein</fullName>
    </submittedName>
</protein>
<sequence length="192" mass="22598">MCYQIYDRFIPLVDIKTTSKSSRPLSLVEFTRPRLCKEECKILRDTCRLVVDDLDVSQYLDYAFEELFCYNLSKSCTTDFSGVKISFKDEEYIPMTDTQLYLWQTSRYLKYCFTKRVYLKPLITSMVKKGKDVAFKSLLSDGYQLAINEIKDYSTYFRHTLSPKLSKKMSPVVKKAKKRVQDVYDSFAKTDL</sequence>
<dbReference type="EMBL" id="JWZT01000939">
    <property type="protein sequence ID" value="KII73186.1"/>
    <property type="molecule type" value="Genomic_DNA"/>
</dbReference>
<proteinExistence type="predicted"/>
<gene>
    <name evidence="1" type="ORF">RF11_12518</name>
</gene>
<organism evidence="1 2">
    <name type="scientific">Thelohanellus kitauei</name>
    <name type="common">Myxosporean</name>
    <dbReference type="NCBI Taxonomy" id="669202"/>
    <lineage>
        <taxon>Eukaryota</taxon>
        <taxon>Metazoa</taxon>
        <taxon>Cnidaria</taxon>
        <taxon>Myxozoa</taxon>
        <taxon>Myxosporea</taxon>
        <taxon>Bivalvulida</taxon>
        <taxon>Platysporina</taxon>
        <taxon>Myxobolidae</taxon>
        <taxon>Thelohanellus</taxon>
    </lineage>
</organism>
<accession>A0A0C2N0T0</accession>